<accession>A0A2Z4K3T2</accession>
<evidence type="ECO:0000313" key="4">
    <source>
        <dbReference type="Proteomes" id="UP000540079"/>
    </source>
</evidence>
<proteinExistence type="predicted"/>
<evidence type="ECO:0000313" key="2">
    <source>
        <dbReference type="EMBL" id="AWW87207.1"/>
    </source>
</evidence>
<dbReference type="KEGG" id="pmul:DR93_1420"/>
<evidence type="ECO:0000313" key="1">
    <source>
        <dbReference type="EMBL" id="AWW87159.1"/>
    </source>
</evidence>
<organism evidence="1">
    <name type="scientific">Pasteurella multocida</name>
    <dbReference type="NCBI Taxonomy" id="747"/>
    <lineage>
        <taxon>Bacteria</taxon>
        <taxon>Pseudomonadati</taxon>
        <taxon>Pseudomonadota</taxon>
        <taxon>Gammaproteobacteria</taxon>
        <taxon>Pasteurellales</taxon>
        <taxon>Pasteurellaceae</taxon>
        <taxon>Pasteurella</taxon>
    </lineage>
</organism>
<dbReference type="EMBL" id="PPVL01000001">
    <property type="protein sequence ID" value="NNI77981.1"/>
    <property type="molecule type" value="Genomic_DNA"/>
</dbReference>
<name>A0A2Z4K3T2_PASMD</name>
<reference evidence="1" key="1">
    <citation type="submission" date="2017-09" db="EMBL/GenBank/DDBJ databases">
        <title>Pathogenic variability among Pasteurella multocida A isolates from Brazilian pig farms.</title>
        <authorList>
            <person name="Oliveira J.X."/>
            <person name="Mores M.A.Z."/>
            <person name="Rebellato R."/>
            <person name="Kich J.D."/>
            <person name="Cantao M.E."/>
            <person name="Klein C.S."/>
            <person name="Guedes R.M."/>
            <person name="Coldebella A."/>
            <person name="Barcellos D.E.S.N."/>
            <person name="Mores N."/>
        </authorList>
    </citation>
    <scope>NUCLEOTIDE SEQUENCE</scope>
    <source>
        <strain evidence="1">BRMSA 1199</strain>
        <strain evidence="2">BRMSA 1201</strain>
    </source>
</reference>
<reference evidence="3 4" key="2">
    <citation type="journal article" date="2018" name="Front. Microbiol.">
        <title>Genetic and Phylogenetic Characteristics of Pasteurella multocida Isolates From Different Host Species.</title>
        <authorList>
            <person name="Peng Z."/>
            <person name="Liang W."/>
            <person name="Wang F."/>
            <person name="Xu Z."/>
            <person name="Xie Z."/>
            <person name="Lian Z."/>
            <person name="Hua L."/>
            <person name="Zhou R."/>
            <person name="Chen H."/>
            <person name="Wu B."/>
        </authorList>
    </citation>
    <scope>NUCLEOTIDE SEQUENCE [LARGE SCALE GENOMIC DNA]</scope>
    <source>
        <strain evidence="3 4">HNA06</strain>
    </source>
</reference>
<dbReference type="EMBL" id="MG023086">
    <property type="protein sequence ID" value="AWW87207.1"/>
    <property type="molecule type" value="Genomic_DNA"/>
</dbReference>
<dbReference type="AlphaFoldDB" id="A0A2Z4K3T2"/>
<gene>
    <name evidence="3" type="ORF">C2800_00810</name>
</gene>
<dbReference type="Pfam" id="PF23840">
    <property type="entry name" value="Phage_tail_terminator"/>
    <property type="match status" value="1"/>
</dbReference>
<protein>
    <submittedName>
        <fullName evidence="1">Uncharacterized protein</fullName>
    </submittedName>
</protein>
<dbReference type="RefSeq" id="WP_014668248.1">
    <property type="nucleotide sequence ID" value="NZ_CP008918.1"/>
</dbReference>
<evidence type="ECO:0000313" key="3">
    <source>
        <dbReference type="EMBL" id="NNI77981.1"/>
    </source>
</evidence>
<sequence length="148" mass="16783">MQYGPFDLKHVLEQLKPLQPEHIHTLGSTAEYRSLSELSMAGLATPAVFVVPNGEVGHQNDIAVRQMVTVSFSVIVIVQSYQYSNETPHFNVSNPVIGKIRERLMGWVPPVKGAKETFFVRGDIVDYTNSYLVWMETYQTKIIMGRNR</sequence>
<dbReference type="EMBL" id="MG023085">
    <property type="protein sequence ID" value="AWW87159.1"/>
    <property type="molecule type" value="Genomic_DNA"/>
</dbReference>
<dbReference type="Proteomes" id="UP000540079">
    <property type="component" value="Unassembled WGS sequence"/>
</dbReference>
<dbReference type="InterPro" id="IPR056912">
    <property type="entry name" value="Phage_JBD30_tail_term-like"/>
</dbReference>